<sequence>MPVHTPVIHTTIRHILERPHFQKAVVIGDETSLNRTVTWVHIIEVTRLDELLNGNELVLTTGLAWHENEALSLSFLQQLIANNVSGLCIELGTYTESLPAAMIEFAERHHFPLILFHEKVRYIDITQDLHSLFIHQHYQMVKELEDLSSSFNQILLDGKGIEEILYEFHRRTRINVCYLPIQGESYFYPALSLKEQEKRVKEWIEHKTWHHRSLHTSRPIMVLTHYFADLIAYKDGLAFSEFDELAFDRCATAIAQEVMRTTYMEERRRQQEERWMHDWINNENNQEEVNSELQQLQKGTFHSMAVGLISKNHLLSSHKNREGLFIQKSMLARSIFEERGITLLATSMPHAYVFILLYPGSISASVFRERLYSGYRALLKEDERGTFPFFEYLVFGKTVKAPTDVPVSYLTAKETEKVKNRVPSLALPFYENLHLFRTVLKMEEEGDIDDFIDEHLGELLRFDADRQGHLIQTLRVYLQCFGSKQDAARELYVVRQTLYHRLDKISELMGEDLFSSPKRLSVELALHAYEYQTGTK</sequence>
<gene>
    <name evidence="3" type="ORF">ATL39_1826</name>
</gene>
<dbReference type="InterPro" id="IPR042070">
    <property type="entry name" value="PucR_C-HTH_sf"/>
</dbReference>
<feature type="domain" description="Purine catabolism PurC-like" evidence="1">
    <location>
        <begin position="15"/>
        <end position="131"/>
    </location>
</feature>
<dbReference type="EMBL" id="RAPK01000008">
    <property type="protein sequence ID" value="RKD73530.1"/>
    <property type="molecule type" value="Genomic_DNA"/>
</dbReference>
<accession>A0A419V4U1</accession>
<dbReference type="OrthoDB" id="143422at2"/>
<name>A0A419V4U1_9BACL</name>
<evidence type="ECO:0000313" key="3">
    <source>
        <dbReference type="EMBL" id="RKD73530.1"/>
    </source>
</evidence>
<evidence type="ECO:0000313" key="4">
    <source>
        <dbReference type="Proteomes" id="UP000285120"/>
    </source>
</evidence>
<dbReference type="Proteomes" id="UP000285120">
    <property type="component" value="Unassembled WGS sequence"/>
</dbReference>
<dbReference type="AlphaFoldDB" id="A0A419V4U1"/>
<evidence type="ECO:0000259" key="1">
    <source>
        <dbReference type="Pfam" id="PF07905"/>
    </source>
</evidence>
<dbReference type="RefSeq" id="WP_147419345.1">
    <property type="nucleotide sequence ID" value="NZ_RAPK01000008.1"/>
</dbReference>
<feature type="domain" description="PucR C-terminal helix-turn-helix" evidence="2">
    <location>
        <begin position="470"/>
        <end position="528"/>
    </location>
</feature>
<protein>
    <submittedName>
        <fullName evidence="3">Purine catabolism regulator</fullName>
    </submittedName>
</protein>
<dbReference type="Pfam" id="PF07905">
    <property type="entry name" value="PucR"/>
    <property type="match status" value="1"/>
</dbReference>
<dbReference type="InterPro" id="IPR051448">
    <property type="entry name" value="CdaR-like_regulators"/>
</dbReference>
<dbReference type="InterPro" id="IPR012914">
    <property type="entry name" value="PucR_dom"/>
</dbReference>
<evidence type="ECO:0000259" key="2">
    <source>
        <dbReference type="Pfam" id="PF13556"/>
    </source>
</evidence>
<proteinExistence type="predicted"/>
<dbReference type="Gene3D" id="1.10.10.2840">
    <property type="entry name" value="PucR C-terminal helix-turn-helix domain"/>
    <property type="match status" value="1"/>
</dbReference>
<keyword evidence="4" id="KW-1185">Reference proteome</keyword>
<dbReference type="InterPro" id="IPR025736">
    <property type="entry name" value="PucR_C-HTH_dom"/>
</dbReference>
<organism evidence="3 4">
    <name type="scientific">Sinobaca qinghaiensis</name>
    <dbReference type="NCBI Taxonomy" id="342944"/>
    <lineage>
        <taxon>Bacteria</taxon>
        <taxon>Bacillati</taxon>
        <taxon>Bacillota</taxon>
        <taxon>Bacilli</taxon>
        <taxon>Bacillales</taxon>
        <taxon>Sporolactobacillaceae</taxon>
        <taxon>Sinobaca</taxon>
    </lineage>
</organism>
<dbReference type="PANTHER" id="PTHR33744">
    <property type="entry name" value="CARBOHYDRATE DIACID REGULATOR"/>
    <property type="match status" value="1"/>
</dbReference>
<reference evidence="3 4" key="1">
    <citation type="submission" date="2018-09" db="EMBL/GenBank/DDBJ databases">
        <title>Genomic Encyclopedia of Archaeal and Bacterial Type Strains, Phase II (KMG-II): from individual species to whole genera.</title>
        <authorList>
            <person name="Goeker M."/>
        </authorList>
    </citation>
    <scope>NUCLEOTIDE SEQUENCE [LARGE SCALE GENOMIC DNA]</scope>
    <source>
        <strain evidence="3 4">DSM 17008</strain>
    </source>
</reference>
<dbReference type="Pfam" id="PF13556">
    <property type="entry name" value="HTH_30"/>
    <property type="match status" value="1"/>
</dbReference>
<comment type="caution">
    <text evidence="3">The sequence shown here is derived from an EMBL/GenBank/DDBJ whole genome shotgun (WGS) entry which is preliminary data.</text>
</comment>